<reference evidence="1" key="1">
    <citation type="journal article" date="2022" name="bioRxiv">
        <title>Population genetic analysis of Ophidiomyces ophidiicola, the causative agent of snake fungal disease, indicates recent introductions to the USA.</title>
        <authorList>
            <person name="Ladner J.T."/>
            <person name="Palmer J.M."/>
            <person name="Ettinger C.L."/>
            <person name="Stajich J.E."/>
            <person name="Farrell T.M."/>
            <person name="Glorioso B.M."/>
            <person name="Lawson B."/>
            <person name="Price S.J."/>
            <person name="Stengle A.G."/>
            <person name="Grear D.A."/>
            <person name="Lorch J.M."/>
        </authorList>
    </citation>
    <scope>NUCLEOTIDE SEQUENCE</scope>
    <source>
        <strain evidence="1">NWHC 24266-5</strain>
    </source>
</reference>
<accession>A0ACB8V4U7</accession>
<proteinExistence type="predicted"/>
<dbReference type="EMBL" id="JALBCA010000016">
    <property type="protein sequence ID" value="KAI2390681.1"/>
    <property type="molecule type" value="Genomic_DNA"/>
</dbReference>
<sequence length="373" mass="41920">MAAQAIYLPPEIISLVLSFVQDLPEANETLTSCCLVSHEWWSMAAPILYEKPKIPPKHYTTFTTILTSNDPLYAPKGELGQHVRRLDLSELVYHSTNSLTARLLRSVRQGLQVFIAPAYSISSINLPSVAKCQKLRILDLSLVVTELTLSEIKTATKSISSLTTLRLPRETSLTLSSNDIPWPPNLTTLQFGGDDPADIPDFSKSFSWPEKLSSLTLHGCKRLTLDSIFAIFENDLFRQNLRRLRITDDNYKLHFRIMADFLPLVPKLTFLSLPGSDINSTTIPAMETLDMKLDLEILELGKSFSTWVFPHSALTRALEGALHKLRRIGFHEIHWSSECADLDQVLMANAKRAGYDERKLDSGEISTGCYVFP</sequence>
<comment type="caution">
    <text evidence="1">The sequence shown here is derived from an EMBL/GenBank/DDBJ whole genome shotgun (WGS) entry which is preliminary data.</text>
</comment>
<gene>
    <name evidence="1" type="ORF">LOY88_001505</name>
</gene>
<evidence type="ECO:0000313" key="1">
    <source>
        <dbReference type="EMBL" id="KAI2390681.1"/>
    </source>
</evidence>
<name>A0ACB8V4U7_9EURO</name>
<protein>
    <submittedName>
        <fullName evidence="1">Uncharacterized protein</fullName>
    </submittedName>
</protein>
<organism evidence="1">
    <name type="scientific">Ophidiomyces ophidiicola</name>
    <dbReference type="NCBI Taxonomy" id="1387563"/>
    <lineage>
        <taxon>Eukaryota</taxon>
        <taxon>Fungi</taxon>
        <taxon>Dikarya</taxon>
        <taxon>Ascomycota</taxon>
        <taxon>Pezizomycotina</taxon>
        <taxon>Eurotiomycetes</taxon>
        <taxon>Eurotiomycetidae</taxon>
        <taxon>Onygenales</taxon>
        <taxon>Onygenaceae</taxon>
        <taxon>Ophidiomyces</taxon>
    </lineage>
</organism>